<sequence>MNPIRTLVNPFLMKIRKEMEAQRRRDVEKRKADEKERKKQEMEARRAAILESHRIKKALEKAEMEGDKEALYSLRALQQNLNLNNSHLNNSSSNSSSQGPPRLRGSKPSTSRPRPKTIHIDNHSSSDLADGMITPGSRGGKGSTSNLSVLSNASSNMRRDYYRGSQDCLAETRRTSSASFISGMLPLQFE</sequence>
<dbReference type="EMBL" id="HBUF01533121">
    <property type="protein sequence ID" value="CAG6752384.1"/>
    <property type="molecule type" value="Transcribed_RNA"/>
</dbReference>
<dbReference type="PANTHER" id="PTHR21595:SF0">
    <property type="entry name" value="PATRONIN"/>
    <property type="match status" value="1"/>
</dbReference>
<dbReference type="AlphaFoldDB" id="A0A8D9EH48"/>
<organism evidence="2">
    <name type="scientific">Cacopsylla melanoneura</name>
    <dbReference type="NCBI Taxonomy" id="428564"/>
    <lineage>
        <taxon>Eukaryota</taxon>
        <taxon>Metazoa</taxon>
        <taxon>Ecdysozoa</taxon>
        <taxon>Arthropoda</taxon>
        <taxon>Hexapoda</taxon>
        <taxon>Insecta</taxon>
        <taxon>Pterygota</taxon>
        <taxon>Neoptera</taxon>
        <taxon>Paraneoptera</taxon>
        <taxon>Hemiptera</taxon>
        <taxon>Sternorrhyncha</taxon>
        <taxon>Psylloidea</taxon>
        <taxon>Psyllidae</taxon>
        <taxon>Psyllinae</taxon>
        <taxon>Cacopsylla</taxon>
    </lineage>
</organism>
<dbReference type="GO" id="GO:0036449">
    <property type="term" value="C:microtubule minus-end"/>
    <property type="evidence" value="ECO:0007669"/>
    <property type="project" value="TreeGrafter"/>
</dbReference>
<feature type="region of interest" description="Disordered" evidence="1">
    <location>
        <begin position="18"/>
        <end position="48"/>
    </location>
</feature>
<dbReference type="GO" id="GO:0051011">
    <property type="term" value="F:microtubule minus-end binding"/>
    <property type="evidence" value="ECO:0007669"/>
    <property type="project" value="TreeGrafter"/>
</dbReference>
<dbReference type="EMBL" id="HBUF01533120">
    <property type="protein sequence ID" value="CAG6752381.1"/>
    <property type="molecule type" value="Transcribed_RNA"/>
</dbReference>
<evidence type="ECO:0000313" key="2">
    <source>
        <dbReference type="EMBL" id="CAG6752384.1"/>
    </source>
</evidence>
<protein>
    <submittedName>
        <fullName evidence="2">Patronin</fullName>
    </submittedName>
</protein>
<accession>A0A8D9EH48</accession>
<dbReference type="GO" id="GO:0005516">
    <property type="term" value="F:calmodulin binding"/>
    <property type="evidence" value="ECO:0007669"/>
    <property type="project" value="InterPro"/>
</dbReference>
<name>A0A8D9EH48_9HEMI</name>
<dbReference type="GO" id="GO:0031122">
    <property type="term" value="P:cytoplasmic microtubule organization"/>
    <property type="evidence" value="ECO:0007669"/>
    <property type="project" value="TreeGrafter"/>
</dbReference>
<evidence type="ECO:0000256" key="1">
    <source>
        <dbReference type="SAM" id="MobiDB-lite"/>
    </source>
</evidence>
<dbReference type="PANTHER" id="PTHR21595">
    <property type="entry name" value="PATRONIN"/>
    <property type="match status" value="1"/>
</dbReference>
<feature type="region of interest" description="Disordered" evidence="1">
    <location>
        <begin position="84"/>
        <end position="146"/>
    </location>
</feature>
<dbReference type="InterPro" id="IPR032940">
    <property type="entry name" value="CAMSAP"/>
</dbReference>
<reference evidence="2" key="1">
    <citation type="submission" date="2021-05" db="EMBL/GenBank/DDBJ databases">
        <authorList>
            <person name="Alioto T."/>
            <person name="Alioto T."/>
            <person name="Gomez Garrido J."/>
        </authorList>
    </citation>
    <scope>NUCLEOTIDE SEQUENCE</scope>
</reference>
<proteinExistence type="predicted"/>
<feature type="compositionally biased region" description="Low complexity" evidence="1">
    <location>
        <begin position="84"/>
        <end position="98"/>
    </location>
</feature>
<dbReference type="GO" id="GO:0007026">
    <property type="term" value="P:negative regulation of microtubule depolymerization"/>
    <property type="evidence" value="ECO:0007669"/>
    <property type="project" value="TreeGrafter"/>
</dbReference>